<dbReference type="EMBL" id="CP044619">
    <property type="protein sequence ID" value="QRD87104.1"/>
    <property type="molecule type" value="Genomic_DNA"/>
</dbReference>
<reference evidence="18" key="1">
    <citation type="journal article" date="2021" name="G3 (Bethesda)">
        <title>Chromosome assembled and annotated genome sequence of Aspergillus flavus NRRL 3357.</title>
        <authorList>
            <person name="Skerker J.M."/>
            <person name="Pianalto K.M."/>
            <person name="Mondo S.J."/>
            <person name="Yang K."/>
            <person name="Arkin A.P."/>
            <person name="Keller N.P."/>
            <person name="Grigoriev I.V."/>
            <person name="Louise Glass N.L."/>
        </authorList>
    </citation>
    <scope>NUCLEOTIDE SEQUENCE [LARGE SCALE GENOMIC DNA]</scope>
    <source>
        <strain evidence="18">ATCC 200026 / FGSC A1120 / IAM 13836 / NRRL 3357 / JCM 12722 / SRRC 167</strain>
    </source>
</reference>
<keyword evidence="8 16" id="KW-1133">Transmembrane helix</keyword>
<evidence type="ECO:0000313" key="18">
    <source>
        <dbReference type="Proteomes" id="UP000596276"/>
    </source>
</evidence>
<dbReference type="CDD" id="cd11062">
    <property type="entry name" value="CYP58-like"/>
    <property type="match status" value="1"/>
</dbReference>
<dbReference type="Gene3D" id="1.10.630.10">
    <property type="entry name" value="Cytochrome P450"/>
    <property type="match status" value="1"/>
</dbReference>
<evidence type="ECO:0000256" key="10">
    <source>
        <dbReference type="ARBA" id="ARBA00023004"/>
    </source>
</evidence>
<evidence type="ECO:0000256" key="5">
    <source>
        <dbReference type="ARBA" id="ARBA00022617"/>
    </source>
</evidence>
<evidence type="ECO:0000313" key="17">
    <source>
        <dbReference type="EMBL" id="QRD87104.1"/>
    </source>
</evidence>
<dbReference type="GO" id="GO:0020037">
    <property type="term" value="F:heme binding"/>
    <property type="evidence" value="ECO:0007669"/>
    <property type="project" value="InterPro"/>
</dbReference>
<evidence type="ECO:0000256" key="9">
    <source>
        <dbReference type="ARBA" id="ARBA00023002"/>
    </source>
</evidence>
<comment type="cofactor">
    <cofactor evidence="1 15">
        <name>heme</name>
        <dbReference type="ChEBI" id="CHEBI:30413"/>
    </cofactor>
</comment>
<gene>
    <name evidence="17" type="ORF">F9C07_2248621</name>
</gene>
<evidence type="ECO:0000256" key="15">
    <source>
        <dbReference type="PIRSR" id="PIRSR602401-1"/>
    </source>
</evidence>
<keyword evidence="12 16" id="KW-0472">Membrane</keyword>
<dbReference type="GO" id="GO:0016020">
    <property type="term" value="C:membrane"/>
    <property type="evidence" value="ECO:0007669"/>
    <property type="project" value="UniProtKB-SubCell"/>
</dbReference>
<keyword evidence="11" id="KW-0503">Monooxygenase</keyword>
<keyword evidence="18" id="KW-1185">Reference proteome</keyword>
<dbReference type="GO" id="GO:0005506">
    <property type="term" value="F:iron ion binding"/>
    <property type="evidence" value="ECO:0007669"/>
    <property type="project" value="InterPro"/>
</dbReference>
<proteinExistence type="inferred from homology"/>
<comment type="pathway">
    <text evidence="3">Mycotoxin biosynthesis.</text>
</comment>
<feature type="transmembrane region" description="Helical" evidence="16">
    <location>
        <begin position="37"/>
        <end position="56"/>
    </location>
</feature>
<dbReference type="PANTHER" id="PTHR24305:SF157">
    <property type="entry name" value="N-ACETYLTRYPTOPHAN 6-HYDROXYLASE IVOC-RELATED"/>
    <property type="match status" value="1"/>
</dbReference>
<evidence type="ECO:0000256" key="16">
    <source>
        <dbReference type="SAM" id="Phobius"/>
    </source>
</evidence>
<name>A0A7U2QWD1_ASPFN</name>
<dbReference type="VEuPathDB" id="FungiDB:AFLA_002850"/>
<dbReference type="PRINTS" id="PR00385">
    <property type="entry name" value="P450"/>
</dbReference>
<organism evidence="17 18">
    <name type="scientific">Aspergillus flavus (strain ATCC 200026 / FGSC A1120 / IAM 13836 / NRRL 3357 / JCM 12722 / SRRC 167)</name>
    <dbReference type="NCBI Taxonomy" id="332952"/>
    <lineage>
        <taxon>Eukaryota</taxon>
        <taxon>Fungi</taxon>
        <taxon>Dikarya</taxon>
        <taxon>Ascomycota</taxon>
        <taxon>Pezizomycotina</taxon>
        <taxon>Eurotiomycetes</taxon>
        <taxon>Eurotiomycetidae</taxon>
        <taxon>Eurotiales</taxon>
        <taxon>Aspergillaceae</taxon>
        <taxon>Aspergillus</taxon>
        <taxon>Aspergillus subgen. Circumdati</taxon>
    </lineage>
</organism>
<dbReference type="Pfam" id="PF00067">
    <property type="entry name" value="p450"/>
    <property type="match status" value="1"/>
</dbReference>
<evidence type="ECO:0000256" key="14">
    <source>
        <dbReference type="ARBA" id="ARBA00069646"/>
    </source>
</evidence>
<evidence type="ECO:0000256" key="6">
    <source>
        <dbReference type="ARBA" id="ARBA00022692"/>
    </source>
</evidence>
<evidence type="ECO:0000256" key="13">
    <source>
        <dbReference type="ARBA" id="ARBA00051517"/>
    </source>
</evidence>
<evidence type="ECO:0000256" key="11">
    <source>
        <dbReference type="ARBA" id="ARBA00023033"/>
    </source>
</evidence>
<dbReference type="SUPFAM" id="SSF48264">
    <property type="entry name" value="Cytochrome P450"/>
    <property type="match status" value="1"/>
</dbReference>
<dbReference type="InterPro" id="IPR001128">
    <property type="entry name" value="Cyt_P450"/>
</dbReference>
<keyword evidence="7 15" id="KW-0479">Metal-binding</keyword>
<evidence type="ECO:0000256" key="12">
    <source>
        <dbReference type="ARBA" id="ARBA00023136"/>
    </source>
</evidence>
<dbReference type="InterPro" id="IPR050121">
    <property type="entry name" value="Cytochrome_P450_monoxygenase"/>
</dbReference>
<comment type="subcellular location">
    <subcellularLocation>
        <location evidence="2">Membrane</location>
        <topology evidence="2">Single-pass membrane protein</topology>
    </subcellularLocation>
</comment>
<evidence type="ECO:0000256" key="4">
    <source>
        <dbReference type="ARBA" id="ARBA00010617"/>
    </source>
</evidence>
<keyword evidence="10 15" id="KW-0408">Iron</keyword>
<dbReference type="Proteomes" id="UP000596276">
    <property type="component" value="Chromosome 1"/>
</dbReference>
<comment type="similarity">
    <text evidence="4">Belongs to the cytochrome P450 family.</text>
</comment>
<keyword evidence="5 15" id="KW-0349">Heme</keyword>
<dbReference type="GO" id="GO:0004497">
    <property type="term" value="F:monooxygenase activity"/>
    <property type="evidence" value="ECO:0007669"/>
    <property type="project" value="UniProtKB-KW"/>
</dbReference>
<dbReference type="InterPro" id="IPR002401">
    <property type="entry name" value="Cyt_P450_E_grp-I"/>
</dbReference>
<dbReference type="GO" id="GO:0016705">
    <property type="term" value="F:oxidoreductase activity, acting on paired donors, with incorporation or reduction of molecular oxygen"/>
    <property type="evidence" value="ECO:0007669"/>
    <property type="project" value="InterPro"/>
</dbReference>
<feature type="transmembrane region" description="Helical" evidence="16">
    <location>
        <begin position="12"/>
        <end position="31"/>
    </location>
</feature>
<keyword evidence="6 16" id="KW-0812">Transmembrane</keyword>
<dbReference type="AlphaFoldDB" id="A0A7U2QWD1"/>
<dbReference type="PANTHER" id="PTHR24305">
    <property type="entry name" value="CYTOCHROME P450"/>
    <property type="match status" value="1"/>
</dbReference>
<evidence type="ECO:0000256" key="8">
    <source>
        <dbReference type="ARBA" id="ARBA00022989"/>
    </source>
</evidence>
<evidence type="ECO:0000256" key="2">
    <source>
        <dbReference type="ARBA" id="ARBA00004167"/>
    </source>
</evidence>
<keyword evidence="9" id="KW-0560">Oxidoreductase</keyword>
<feature type="binding site" description="axial binding residue" evidence="15">
    <location>
        <position position="474"/>
    </location>
    <ligand>
        <name>heme</name>
        <dbReference type="ChEBI" id="CHEBI:30413"/>
    </ligand>
    <ligandPart>
        <name>Fe</name>
        <dbReference type="ChEBI" id="CHEBI:18248"/>
    </ligandPart>
</feature>
<dbReference type="VEuPathDB" id="FungiDB:F9C07_2248621"/>
<dbReference type="InterPro" id="IPR036396">
    <property type="entry name" value="Cyt_P450_sf"/>
</dbReference>
<accession>A0A7U2QWD1</accession>
<evidence type="ECO:0000256" key="7">
    <source>
        <dbReference type="ARBA" id="ARBA00022723"/>
    </source>
</evidence>
<dbReference type="PRINTS" id="PR00463">
    <property type="entry name" value="EP450I"/>
</dbReference>
<evidence type="ECO:0000256" key="3">
    <source>
        <dbReference type="ARBA" id="ARBA00004685"/>
    </source>
</evidence>
<evidence type="ECO:0000256" key="1">
    <source>
        <dbReference type="ARBA" id="ARBA00001971"/>
    </source>
</evidence>
<protein>
    <recommendedName>
        <fullName evidence="14">Cytochrome P450 monooxygenase otaC</fullName>
    </recommendedName>
</protein>
<dbReference type="FunFam" id="1.10.630.10:FF:000069">
    <property type="entry name" value="Cytochrome P450, putative (Eurofung)"/>
    <property type="match status" value="1"/>
</dbReference>
<comment type="catalytic activity">
    <reaction evidence="13">
        <text>7-methylmellein + 3 reduced [NADPH--hemoprotein reductase] + 3 O2 = 7-carboxymellein + 3 oxidized [NADPH--hemoprotein reductase] + 4 H2O + 4 H(+)</text>
        <dbReference type="Rhea" id="RHEA:72771"/>
        <dbReference type="Rhea" id="RHEA-COMP:11964"/>
        <dbReference type="Rhea" id="RHEA-COMP:11965"/>
        <dbReference type="ChEBI" id="CHEBI:15377"/>
        <dbReference type="ChEBI" id="CHEBI:15378"/>
        <dbReference type="ChEBI" id="CHEBI:15379"/>
        <dbReference type="ChEBI" id="CHEBI:57618"/>
        <dbReference type="ChEBI" id="CHEBI:58210"/>
        <dbReference type="ChEBI" id="CHEBI:192524"/>
        <dbReference type="ChEBI" id="CHEBI:192525"/>
    </reaction>
    <physiologicalReaction direction="left-to-right" evidence="13">
        <dbReference type="Rhea" id="RHEA:72772"/>
    </physiologicalReaction>
</comment>
<sequence>MVHPSVLVEALVMFRPIAQFLLFPPFCMFQFLFQPWIIALAGAGYLISLAVYRLWLSPLAKFPGPKLAALTLWYELYYDIYCEGQYTFQIIRMHEKYGPIVRISPWELHISDPDYYEVLYSRDSPRNKYEYYTRQFGLTKTAMATVDHYHHRLLRSNMNPYFAMTRIRKLEPLIQGLVDKLYDRLREFKGTGTPVALQYPFTCFATDVVTDYTMGAGFHYLDEPDFVPRWSRTLSGVAKSGVYIKPFPWLIKVFNALPESWLSWLNPEMDLTFHFQRRCREVIASIMEEQNANGYDKVKSQFSHPTFFHDVLNSNLPPEEKSPERLWQEVQVVVGAGAETTGKALTWTMFYLLHSPDKLQKLREELNQLDPDRTATLLDFEKMPYLTSVILEGLRLSYGLSTRLQRVAPDRALQFREWSIPAGTPVGMSSTLMHHDERIFPDSHKFIPERWLDLEQRKHLEKYMVAFTKGSRQCIGMNLARSEILLALPKVLRELDFELYETTLEDVTLAHDMFLPFPKMDSKGVRVLIK</sequence>